<dbReference type="Gene3D" id="1.10.10.10">
    <property type="entry name" value="Winged helix-like DNA-binding domain superfamily/Winged helix DNA-binding domain"/>
    <property type="match status" value="1"/>
</dbReference>
<dbReference type="Pfam" id="PF01243">
    <property type="entry name" value="PNPOx_N"/>
    <property type="match status" value="1"/>
</dbReference>
<dbReference type="InterPro" id="IPR036388">
    <property type="entry name" value="WH-like_DNA-bd_sf"/>
</dbReference>
<dbReference type="GO" id="GO:0045892">
    <property type="term" value="P:negative regulation of DNA-templated transcription"/>
    <property type="evidence" value="ECO:0007669"/>
    <property type="project" value="UniProtKB-ARBA"/>
</dbReference>
<dbReference type="PROSITE" id="PS00622">
    <property type="entry name" value="HTH_LUXR_1"/>
    <property type="match status" value="1"/>
</dbReference>
<dbReference type="Pfam" id="PF00196">
    <property type="entry name" value="GerE"/>
    <property type="match status" value="1"/>
</dbReference>
<organism evidence="5 6">
    <name type="scientific">Cohnella candidum</name>
    <dbReference type="NCBI Taxonomy" id="2674991"/>
    <lineage>
        <taxon>Bacteria</taxon>
        <taxon>Bacillati</taxon>
        <taxon>Bacillota</taxon>
        <taxon>Bacilli</taxon>
        <taxon>Bacillales</taxon>
        <taxon>Paenibacillaceae</taxon>
        <taxon>Cohnella</taxon>
    </lineage>
</organism>
<dbReference type="PANTHER" id="PTHR44688">
    <property type="entry name" value="DNA-BINDING TRANSCRIPTIONAL ACTIVATOR DEVR_DOSR"/>
    <property type="match status" value="1"/>
</dbReference>
<dbReference type="InterPro" id="IPR012349">
    <property type="entry name" value="Split_barrel_FMN-bd"/>
</dbReference>
<evidence type="ECO:0000256" key="1">
    <source>
        <dbReference type="ARBA" id="ARBA00023015"/>
    </source>
</evidence>
<dbReference type="GO" id="GO:0003677">
    <property type="term" value="F:DNA binding"/>
    <property type="evidence" value="ECO:0007669"/>
    <property type="project" value="UniProtKB-KW"/>
</dbReference>
<keyword evidence="3" id="KW-0804">Transcription</keyword>
<dbReference type="Gene3D" id="3.30.450.40">
    <property type="match status" value="1"/>
</dbReference>
<evidence type="ECO:0000259" key="4">
    <source>
        <dbReference type="PROSITE" id="PS50043"/>
    </source>
</evidence>
<evidence type="ECO:0000256" key="3">
    <source>
        <dbReference type="ARBA" id="ARBA00023163"/>
    </source>
</evidence>
<dbReference type="PRINTS" id="PR00038">
    <property type="entry name" value="HTHLUXR"/>
</dbReference>
<dbReference type="SUPFAM" id="SSF50475">
    <property type="entry name" value="FMN-binding split barrel"/>
    <property type="match status" value="1"/>
</dbReference>
<dbReference type="EMBL" id="CP033433">
    <property type="protein sequence ID" value="AYQ74339.1"/>
    <property type="molecule type" value="Genomic_DNA"/>
</dbReference>
<dbReference type="AlphaFoldDB" id="A0A3G3K3J8"/>
<dbReference type="SUPFAM" id="SSF46894">
    <property type="entry name" value="C-terminal effector domain of the bipartite response regulators"/>
    <property type="match status" value="1"/>
</dbReference>
<dbReference type="InterPro" id="IPR029016">
    <property type="entry name" value="GAF-like_dom_sf"/>
</dbReference>
<accession>A0A3G3K3J8</accession>
<dbReference type="Proteomes" id="UP000269097">
    <property type="component" value="Chromosome"/>
</dbReference>
<evidence type="ECO:0000313" key="6">
    <source>
        <dbReference type="Proteomes" id="UP000269097"/>
    </source>
</evidence>
<dbReference type="Pfam" id="PF01590">
    <property type="entry name" value="GAF"/>
    <property type="match status" value="1"/>
</dbReference>
<dbReference type="PROSITE" id="PS50043">
    <property type="entry name" value="HTH_LUXR_2"/>
    <property type="match status" value="1"/>
</dbReference>
<dbReference type="InterPro" id="IPR003018">
    <property type="entry name" value="GAF"/>
</dbReference>
<gene>
    <name evidence="5" type="ORF">EAV92_18255</name>
</gene>
<protein>
    <submittedName>
        <fullName evidence="5">GAF domain-containing protein</fullName>
    </submittedName>
</protein>
<evidence type="ECO:0000313" key="5">
    <source>
        <dbReference type="EMBL" id="AYQ74339.1"/>
    </source>
</evidence>
<name>A0A3G3K3J8_9BACL</name>
<dbReference type="KEGG" id="coh:EAV92_18255"/>
<keyword evidence="6" id="KW-1185">Reference proteome</keyword>
<dbReference type="SMART" id="SM00421">
    <property type="entry name" value="HTH_LUXR"/>
    <property type="match status" value="1"/>
</dbReference>
<dbReference type="CDD" id="cd06170">
    <property type="entry name" value="LuxR_C_like"/>
    <property type="match status" value="1"/>
</dbReference>
<dbReference type="InterPro" id="IPR000792">
    <property type="entry name" value="Tscrpt_reg_LuxR_C"/>
</dbReference>
<dbReference type="Gene3D" id="2.30.110.10">
    <property type="entry name" value="Electron Transport, Fmn-binding Protein, Chain A"/>
    <property type="match status" value="1"/>
</dbReference>
<dbReference type="InterPro" id="IPR016032">
    <property type="entry name" value="Sig_transdc_resp-reg_C-effctor"/>
</dbReference>
<dbReference type="PANTHER" id="PTHR44688:SF16">
    <property type="entry name" value="DNA-BINDING TRANSCRIPTIONAL ACTIVATOR DEVR_DOSR"/>
    <property type="match status" value="1"/>
</dbReference>
<keyword evidence="2" id="KW-0238">DNA-binding</keyword>
<dbReference type="SUPFAM" id="SSF55781">
    <property type="entry name" value="GAF domain-like"/>
    <property type="match status" value="1"/>
</dbReference>
<proteinExistence type="predicted"/>
<keyword evidence="1" id="KW-0805">Transcription regulation</keyword>
<feature type="domain" description="HTH luxR-type" evidence="4">
    <location>
        <begin position="356"/>
        <end position="422"/>
    </location>
</feature>
<reference evidence="5 6" key="1">
    <citation type="submission" date="2018-10" db="EMBL/GenBank/DDBJ databases">
        <title>Genome Sequence of Cohnella sp.</title>
        <authorList>
            <person name="Srinivasan S."/>
            <person name="Kim M.K."/>
        </authorList>
    </citation>
    <scope>NUCLEOTIDE SEQUENCE [LARGE SCALE GENOMIC DNA]</scope>
    <source>
        <strain evidence="5 6">18JY8-7</strain>
    </source>
</reference>
<sequence>MPGGRTGLRIVVRPNAGAASRRRHRRKEPVLLIMLPKSIMTALEGILPSTIATSSGDGIPNVTNLSRIWFVDEETVAIADQLLRKTARNLEENPFAMMRVVDPHSYLHWEVEVRRLLSETEGVLFDRIARDLRAVAWMAGETEPVPLRSVIVFRVLSVRPCEEEFGRSISRNERFGELLEELSERLSWSRSSFWIPDGSSGGNLRLAASRGLPAGKEAMEALKPMKRIAGLVQADKRAVFFRNIRSQLRYLHTIRHEAGEPGRPKSDYLGAQPDRELATSFAGCPLFAGDRLAGILCGEATTADADTFDRIEEGFLKLLGARLGEAAAMTESMPPEEARAAFRQAIERASMEWARQADPFHTVLSPRERQVSVRAAQGWTNEEIAQSLFISKRTVTTHLERIYQKLNVGSRSALTRYVMEKNLHAEPEEGS</sequence>
<dbReference type="InterPro" id="IPR011576">
    <property type="entry name" value="Pyridox_Oxase_N"/>
</dbReference>
<evidence type="ECO:0000256" key="2">
    <source>
        <dbReference type="ARBA" id="ARBA00023125"/>
    </source>
</evidence>